<accession>A0A0G3XJV6</accession>
<dbReference type="KEGG" id="cna:AB433_12825"/>
<dbReference type="EMBL" id="CP011770">
    <property type="protein sequence ID" value="AKM10648.1"/>
    <property type="molecule type" value="Genomic_DNA"/>
</dbReference>
<name>A0A0G3XJV6_9SPHN</name>
<dbReference type="Proteomes" id="UP000035287">
    <property type="component" value="Chromosome"/>
</dbReference>
<reference evidence="1 2" key="1">
    <citation type="submission" date="2015-06" db="EMBL/GenBank/DDBJ databases">
        <authorList>
            <person name="Zeng Y."/>
            <person name="Huang Y."/>
        </authorList>
    </citation>
    <scope>NUCLEOTIDE SEQUENCE [LARGE SCALE GENOMIC DNA]</scope>
    <source>
        <strain evidence="1 2">PQ-2</strain>
    </source>
</reference>
<organism evidence="1 2">
    <name type="scientific">Croceicoccus naphthovorans</name>
    <dbReference type="NCBI Taxonomy" id="1348774"/>
    <lineage>
        <taxon>Bacteria</taxon>
        <taxon>Pseudomonadati</taxon>
        <taxon>Pseudomonadota</taxon>
        <taxon>Alphaproteobacteria</taxon>
        <taxon>Sphingomonadales</taxon>
        <taxon>Erythrobacteraceae</taxon>
        <taxon>Croceicoccus</taxon>
    </lineage>
</organism>
<dbReference type="PATRIC" id="fig|1348774.3.peg.2696"/>
<dbReference type="AlphaFoldDB" id="A0A0G3XJV6"/>
<keyword evidence="2" id="KW-1185">Reference proteome</keyword>
<evidence type="ECO:0008006" key="3">
    <source>
        <dbReference type="Google" id="ProtNLM"/>
    </source>
</evidence>
<proteinExistence type="predicted"/>
<evidence type="ECO:0000313" key="1">
    <source>
        <dbReference type="EMBL" id="AKM10648.1"/>
    </source>
</evidence>
<gene>
    <name evidence="1" type="ORF">AB433_12825</name>
</gene>
<sequence length="245" mass="26628">MQTLSYDTSEQSWLIKGLGIEQLFTPEDIFTPETPFPTVEEQYLVMVNNQPVASMNILAPEPGGMALEYARNLTYAIRNEFQGNNFENGNCVFGVPTLPDDQPNATSVTYADYATIGSIIYVYDDGTFAAYRISGSEEAISVNLNTFAVDISMHLIGTLDDNSTSGAGSAAEATLDLGTFTANGIQIDDEPYGIGGYFDAPNPSAEMPFQGWFFGPQGKEIAFSYSKQMADGYRSFGAVNLVARR</sequence>
<evidence type="ECO:0000313" key="2">
    <source>
        <dbReference type="Proteomes" id="UP000035287"/>
    </source>
</evidence>
<protein>
    <recommendedName>
        <fullName evidence="3">Transferrin-binding protein B C-lobe/N-lobe beta barrel domain-containing protein</fullName>
    </recommendedName>
</protein>